<dbReference type="Gene3D" id="2.40.160.90">
    <property type="match status" value="1"/>
</dbReference>
<evidence type="ECO:0000256" key="1">
    <source>
        <dbReference type="SAM" id="SignalP"/>
    </source>
</evidence>
<evidence type="ECO:0008006" key="4">
    <source>
        <dbReference type="Google" id="ProtNLM"/>
    </source>
</evidence>
<organism evidence="2 3">
    <name type="scientific">Loktanella salsilacus</name>
    <dbReference type="NCBI Taxonomy" id="195913"/>
    <lineage>
        <taxon>Bacteria</taxon>
        <taxon>Pseudomonadati</taxon>
        <taxon>Pseudomonadota</taxon>
        <taxon>Alphaproteobacteria</taxon>
        <taxon>Rhodobacterales</taxon>
        <taxon>Roseobacteraceae</taxon>
        <taxon>Loktanella</taxon>
    </lineage>
</organism>
<dbReference type="AlphaFoldDB" id="A0A1I4F360"/>
<dbReference type="EMBL" id="FOTF01000008">
    <property type="protein sequence ID" value="SFL11237.1"/>
    <property type="molecule type" value="Genomic_DNA"/>
</dbReference>
<evidence type="ECO:0000313" key="2">
    <source>
        <dbReference type="EMBL" id="SFL11237.1"/>
    </source>
</evidence>
<keyword evidence="1" id="KW-0732">Signal</keyword>
<reference evidence="2 3" key="1">
    <citation type="submission" date="2016-10" db="EMBL/GenBank/DDBJ databases">
        <authorList>
            <person name="de Groot N.N."/>
        </authorList>
    </citation>
    <scope>NUCLEOTIDE SEQUENCE [LARGE SCALE GENOMIC DNA]</scope>
    <source>
        <strain evidence="2 3">DSM 16199</strain>
    </source>
</reference>
<feature type="signal peptide" evidence="1">
    <location>
        <begin position="1"/>
        <end position="19"/>
    </location>
</feature>
<gene>
    <name evidence="2" type="ORF">SAMN04488004_1089</name>
</gene>
<proteinExistence type="predicted"/>
<dbReference type="RefSeq" id="WP_090188358.1">
    <property type="nucleotide sequence ID" value="NZ_FOTF01000008.1"/>
</dbReference>
<sequence length="225" mass="23216">MFRIVTLPCLVLLTACGGAGIPMTQAPVGLDAQIAAGDRLVSRLDGVAATQFSAMPTSGSATFTGVASLFIDPVFETDADDIVVLGDLTTTANFSSGVMRGRVDNLHGATGFTSSGYREIPVDGVLQIGGRESVIGNDIDDNRTNRPNDFYADYQGDITLPDGTYAVEGTLDGQFLGTRTSDGVFPIRGLLGGGEGVASRGVEGTAGFAEYSADLDIIAEAPGRP</sequence>
<dbReference type="STRING" id="195913.SAMN04488004_1089"/>
<dbReference type="Proteomes" id="UP000199550">
    <property type="component" value="Unassembled WGS sequence"/>
</dbReference>
<keyword evidence="3" id="KW-1185">Reference proteome</keyword>
<name>A0A1I4F360_9RHOB</name>
<dbReference type="PROSITE" id="PS51257">
    <property type="entry name" value="PROKAR_LIPOPROTEIN"/>
    <property type="match status" value="1"/>
</dbReference>
<feature type="chain" id="PRO_5011635906" description="Transferrin-binding protein B C-lobe/N-lobe beta barrel domain-containing protein" evidence="1">
    <location>
        <begin position="20"/>
        <end position="225"/>
    </location>
</feature>
<evidence type="ECO:0000313" key="3">
    <source>
        <dbReference type="Proteomes" id="UP000199550"/>
    </source>
</evidence>
<protein>
    <recommendedName>
        <fullName evidence="4">Transferrin-binding protein B C-lobe/N-lobe beta barrel domain-containing protein</fullName>
    </recommendedName>
</protein>
<accession>A0A1I4F360</accession>